<sequence length="221" mass="22022">MRTLTLGVMATLLAVGSAEAAIEISGARIEAGEIVVIGRVTRPNEKVTFDGKFEVVSGKDRRFTWRAAYHPGDCTVTVKSEPDTREIVIANCGQAGPKGDKGDKGDAGAPGAVGAAGPAGPTGQQGPVGPAGPKGDKGDKGDKGEAGAAGPAGMAAAATAASMLRVVSKACQGQAPCQASCEADEVLLTAVPNPGERTLVAATWTGDAVPSEAKLVCAKTK</sequence>
<evidence type="ECO:0000256" key="1">
    <source>
        <dbReference type="SAM" id="MobiDB-lite"/>
    </source>
</evidence>
<feature type="compositionally biased region" description="Low complexity" evidence="1">
    <location>
        <begin position="107"/>
        <end position="133"/>
    </location>
</feature>
<proteinExistence type="predicted"/>
<gene>
    <name evidence="3" type="ORF">ACFSOX_02390</name>
</gene>
<dbReference type="InterPro" id="IPR050149">
    <property type="entry name" value="Collagen_superfamily"/>
</dbReference>
<dbReference type="RefSeq" id="WP_378476187.1">
    <property type="nucleotide sequence ID" value="NZ_JBHUIW010000002.1"/>
</dbReference>
<comment type="caution">
    <text evidence="3">The sequence shown here is derived from an EMBL/GenBank/DDBJ whole genome shotgun (WGS) entry which is preliminary data.</text>
</comment>
<evidence type="ECO:0000313" key="3">
    <source>
        <dbReference type="EMBL" id="MFD2180989.1"/>
    </source>
</evidence>
<dbReference type="InterPro" id="IPR008160">
    <property type="entry name" value="Collagen"/>
</dbReference>
<organism evidence="3 4">
    <name type="scientific">Rhodoplanes azumiensis</name>
    <dbReference type="NCBI Taxonomy" id="1897628"/>
    <lineage>
        <taxon>Bacteria</taxon>
        <taxon>Pseudomonadati</taxon>
        <taxon>Pseudomonadota</taxon>
        <taxon>Alphaproteobacteria</taxon>
        <taxon>Hyphomicrobiales</taxon>
        <taxon>Nitrobacteraceae</taxon>
        <taxon>Rhodoplanes</taxon>
    </lineage>
</organism>
<feature type="signal peptide" evidence="2">
    <location>
        <begin position="1"/>
        <end position="20"/>
    </location>
</feature>
<reference evidence="4" key="1">
    <citation type="journal article" date="2019" name="Int. J. Syst. Evol. Microbiol.">
        <title>The Global Catalogue of Microorganisms (GCM) 10K type strain sequencing project: providing services to taxonomists for standard genome sequencing and annotation.</title>
        <authorList>
            <consortium name="The Broad Institute Genomics Platform"/>
            <consortium name="The Broad Institute Genome Sequencing Center for Infectious Disease"/>
            <person name="Wu L."/>
            <person name="Ma J."/>
        </authorList>
    </citation>
    <scope>NUCLEOTIDE SEQUENCE [LARGE SCALE GENOMIC DNA]</scope>
    <source>
        <strain evidence="4">CGMCC 1.6774</strain>
    </source>
</reference>
<dbReference type="Proteomes" id="UP001597314">
    <property type="component" value="Unassembled WGS sequence"/>
</dbReference>
<feature type="compositionally biased region" description="Basic and acidic residues" evidence="1">
    <location>
        <begin position="134"/>
        <end position="145"/>
    </location>
</feature>
<evidence type="ECO:0000313" key="4">
    <source>
        <dbReference type="Proteomes" id="UP001597314"/>
    </source>
</evidence>
<dbReference type="EMBL" id="JBHUIW010000002">
    <property type="protein sequence ID" value="MFD2180989.1"/>
    <property type="molecule type" value="Genomic_DNA"/>
</dbReference>
<feature type="region of interest" description="Disordered" evidence="1">
    <location>
        <begin position="92"/>
        <end position="150"/>
    </location>
</feature>
<name>A0ABW5ADP3_9BRAD</name>
<keyword evidence="4" id="KW-1185">Reference proteome</keyword>
<dbReference type="Pfam" id="PF01391">
    <property type="entry name" value="Collagen"/>
    <property type="match status" value="1"/>
</dbReference>
<dbReference type="PANTHER" id="PTHR24023">
    <property type="entry name" value="COLLAGEN ALPHA"/>
    <property type="match status" value="1"/>
</dbReference>
<dbReference type="PANTHER" id="PTHR24023:SF42">
    <property type="entry name" value="COLLAGEN ALPHA-1(XI) CHAIN"/>
    <property type="match status" value="1"/>
</dbReference>
<keyword evidence="2" id="KW-0732">Signal</keyword>
<evidence type="ECO:0000256" key="2">
    <source>
        <dbReference type="SAM" id="SignalP"/>
    </source>
</evidence>
<protein>
    <submittedName>
        <fullName evidence="3">Collagen-like protein</fullName>
    </submittedName>
</protein>
<accession>A0ABW5ADP3</accession>
<feature type="chain" id="PRO_5045890654" evidence="2">
    <location>
        <begin position="21"/>
        <end position="221"/>
    </location>
</feature>